<keyword evidence="2" id="KW-1185">Reference proteome</keyword>
<proteinExistence type="predicted"/>
<organism evidence="1 2">
    <name type="scientific">Pleurodeles waltl</name>
    <name type="common">Iberian ribbed newt</name>
    <dbReference type="NCBI Taxonomy" id="8319"/>
    <lineage>
        <taxon>Eukaryota</taxon>
        <taxon>Metazoa</taxon>
        <taxon>Chordata</taxon>
        <taxon>Craniata</taxon>
        <taxon>Vertebrata</taxon>
        <taxon>Euteleostomi</taxon>
        <taxon>Amphibia</taxon>
        <taxon>Batrachia</taxon>
        <taxon>Caudata</taxon>
        <taxon>Salamandroidea</taxon>
        <taxon>Salamandridae</taxon>
        <taxon>Pleurodelinae</taxon>
        <taxon>Pleurodeles</taxon>
    </lineage>
</organism>
<comment type="caution">
    <text evidence="1">The sequence shown here is derived from an EMBL/GenBank/DDBJ whole genome shotgun (WGS) entry which is preliminary data.</text>
</comment>
<gene>
    <name evidence="1" type="ORF">NDU88_005711</name>
</gene>
<protein>
    <recommendedName>
        <fullName evidence="3">Secreted protein</fullName>
    </recommendedName>
</protein>
<sequence length="121" mass="13276">TMGMCFSLSSPICVLRRLQIVQNAAACLLMAIPRTASAKPALASLHWLPIQQRITFKALCVVNRALHNRGPSYIKCMITPYTPQRALRSSSAGLVDICRVKKQDGEVGPSHSKQRIYGIPS</sequence>
<evidence type="ECO:0008006" key="3">
    <source>
        <dbReference type="Google" id="ProtNLM"/>
    </source>
</evidence>
<evidence type="ECO:0000313" key="1">
    <source>
        <dbReference type="EMBL" id="KAJ1117512.1"/>
    </source>
</evidence>
<dbReference type="AlphaFoldDB" id="A0AAV7NS77"/>
<reference evidence="1" key="1">
    <citation type="journal article" date="2022" name="bioRxiv">
        <title>Sequencing and chromosome-scale assembly of the giantPleurodeles waltlgenome.</title>
        <authorList>
            <person name="Brown T."/>
            <person name="Elewa A."/>
            <person name="Iarovenko S."/>
            <person name="Subramanian E."/>
            <person name="Araus A.J."/>
            <person name="Petzold A."/>
            <person name="Susuki M."/>
            <person name="Suzuki K.-i.T."/>
            <person name="Hayashi T."/>
            <person name="Toyoda A."/>
            <person name="Oliveira C."/>
            <person name="Osipova E."/>
            <person name="Leigh N.D."/>
            <person name="Simon A."/>
            <person name="Yun M.H."/>
        </authorList>
    </citation>
    <scope>NUCLEOTIDE SEQUENCE</scope>
    <source>
        <strain evidence="1">20211129_DDA</strain>
        <tissue evidence="1">Liver</tissue>
    </source>
</reference>
<feature type="non-terminal residue" evidence="1">
    <location>
        <position position="1"/>
    </location>
</feature>
<evidence type="ECO:0000313" key="2">
    <source>
        <dbReference type="Proteomes" id="UP001066276"/>
    </source>
</evidence>
<accession>A0AAV7NS77</accession>
<dbReference type="Proteomes" id="UP001066276">
    <property type="component" value="Chromosome 8"/>
</dbReference>
<dbReference type="EMBL" id="JANPWB010000012">
    <property type="protein sequence ID" value="KAJ1117512.1"/>
    <property type="molecule type" value="Genomic_DNA"/>
</dbReference>
<name>A0AAV7NS77_PLEWA</name>
<feature type="non-terminal residue" evidence="1">
    <location>
        <position position="121"/>
    </location>
</feature>